<dbReference type="InterPro" id="IPR036388">
    <property type="entry name" value="WH-like_DNA-bd_sf"/>
</dbReference>
<dbReference type="PANTHER" id="PTHR43133">
    <property type="entry name" value="RNA POLYMERASE ECF-TYPE SIGMA FACTO"/>
    <property type="match status" value="1"/>
</dbReference>
<protein>
    <submittedName>
        <fullName evidence="7">RNA polymerase sigma-70 factor</fullName>
    </submittedName>
</protein>
<evidence type="ECO:0000259" key="6">
    <source>
        <dbReference type="Pfam" id="PF08281"/>
    </source>
</evidence>
<dbReference type="InterPro" id="IPR014327">
    <property type="entry name" value="RNA_pol_sigma70_bacteroid"/>
</dbReference>
<organism evidence="7">
    <name type="scientific">Prevotella sp. GTC17262</name>
    <dbReference type="NCBI Taxonomy" id="3236797"/>
    <lineage>
        <taxon>Bacteria</taxon>
        <taxon>Pseudomonadati</taxon>
        <taxon>Bacteroidota</taxon>
        <taxon>Bacteroidia</taxon>
        <taxon>Bacteroidales</taxon>
        <taxon>Prevotellaceae</taxon>
        <taxon>Prevotella</taxon>
    </lineage>
</organism>
<dbReference type="SUPFAM" id="SSF88946">
    <property type="entry name" value="Sigma2 domain of RNA polymerase sigma factors"/>
    <property type="match status" value="1"/>
</dbReference>
<dbReference type="CDD" id="cd06171">
    <property type="entry name" value="Sigma70_r4"/>
    <property type="match status" value="1"/>
</dbReference>
<dbReference type="InterPro" id="IPR013324">
    <property type="entry name" value="RNA_pol_sigma_r3/r4-like"/>
</dbReference>
<dbReference type="InterPro" id="IPR014284">
    <property type="entry name" value="RNA_pol_sigma-70_dom"/>
</dbReference>
<accession>A0AB33JJJ8</accession>
<dbReference type="EMBL" id="AP035789">
    <property type="protein sequence ID" value="BFO82411.1"/>
    <property type="molecule type" value="Genomic_DNA"/>
</dbReference>
<sequence length="228" mass="26758">MINRIFVEIKIPLDETNQAIDRFIITSPKGMEHTEILIIEQLRRGEEAAYRYLYEHHYAVLCRVAMQYVDDRFLAETIVGDVIFHLWEIRESLSITSSLRQYLARSVRYQCLDYLKSSYNRKEIHVSGVSSVDMPVLGYLQSDQYPLGRLLAQELEGEIQKAIARLPADCRRVFRMSRMEQKSYEEIARSLGISENTVKYHMKRALAQLRDDLHKYLLSAIALLFMQF</sequence>
<keyword evidence="3" id="KW-0731">Sigma factor</keyword>
<dbReference type="PANTHER" id="PTHR43133:SF46">
    <property type="entry name" value="RNA POLYMERASE SIGMA-70 FACTOR ECF SUBFAMILY"/>
    <property type="match status" value="1"/>
</dbReference>
<evidence type="ECO:0000259" key="5">
    <source>
        <dbReference type="Pfam" id="PF04542"/>
    </source>
</evidence>
<keyword evidence="4" id="KW-0804">Transcription</keyword>
<dbReference type="Pfam" id="PF08281">
    <property type="entry name" value="Sigma70_r4_2"/>
    <property type="match status" value="1"/>
</dbReference>
<evidence type="ECO:0000256" key="1">
    <source>
        <dbReference type="ARBA" id="ARBA00010641"/>
    </source>
</evidence>
<evidence type="ECO:0000256" key="4">
    <source>
        <dbReference type="ARBA" id="ARBA00023163"/>
    </source>
</evidence>
<dbReference type="GO" id="GO:0003677">
    <property type="term" value="F:DNA binding"/>
    <property type="evidence" value="ECO:0007669"/>
    <property type="project" value="InterPro"/>
</dbReference>
<keyword evidence="2" id="KW-0805">Transcription regulation</keyword>
<comment type="similarity">
    <text evidence="1">Belongs to the sigma-70 factor family. ECF subfamily.</text>
</comment>
<dbReference type="InterPro" id="IPR039425">
    <property type="entry name" value="RNA_pol_sigma-70-like"/>
</dbReference>
<dbReference type="Gene3D" id="1.10.1740.10">
    <property type="match status" value="1"/>
</dbReference>
<dbReference type="AlphaFoldDB" id="A0AB33JJJ8"/>
<reference evidence="7" key="1">
    <citation type="submission" date="2024-07" db="EMBL/GenBank/DDBJ databases">
        <title>Complete genome sequence of Prevotella sp. YM-2024 GTC17262.</title>
        <authorList>
            <person name="Hayashi M."/>
            <person name="Muto Y."/>
            <person name="Tanaka K."/>
            <person name="Niwa H."/>
        </authorList>
    </citation>
    <scope>NUCLEOTIDE SEQUENCE</scope>
    <source>
        <strain evidence="7">GTC17262</strain>
    </source>
</reference>
<feature type="domain" description="RNA polymerase sigma-70 region 2" evidence="5">
    <location>
        <begin position="53"/>
        <end position="117"/>
    </location>
</feature>
<evidence type="ECO:0000256" key="3">
    <source>
        <dbReference type="ARBA" id="ARBA00023082"/>
    </source>
</evidence>
<dbReference type="GO" id="GO:0006352">
    <property type="term" value="P:DNA-templated transcription initiation"/>
    <property type="evidence" value="ECO:0007669"/>
    <property type="project" value="InterPro"/>
</dbReference>
<proteinExistence type="inferred from homology"/>
<dbReference type="Gene3D" id="1.10.10.10">
    <property type="entry name" value="Winged helix-like DNA-binding domain superfamily/Winged helix DNA-binding domain"/>
    <property type="match status" value="1"/>
</dbReference>
<dbReference type="InterPro" id="IPR013325">
    <property type="entry name" value="RNA_pol_sigma_r2"/>
</dbReference>
<dbReference type="NCBIfam" id="TIGR02937">
    <property type="entry name" value="sigma70-ECF"/>
    <property type="match status" value="1"/>
</dbReference>
<dbReference type="SUPFAM" id="SSF88659">
    <property type="entry name" value="Sigma3 and sigma4 domains of RNA polymerase sigma factors"/>
    <property type="match status" value="1"/>
</dbReference>
<dbReference type="Pfam" id="PF04542">
    <property type="entry name" value="Sigma70_r2"/>
    <property type="match status" value="1"/>
</dbReference>
<dbReference type="GO" id="GO:0016987">
    <property type="term" value="F:sigma factor activity"/>
    <property type="evidence" value="ECO:0007669"/>
    <property type="project" value="UniProtKB-KW"/>
</dbReference>
<gene>
    <name evidence="7" type="ORF">GTC17262_26020</name>
</gene>
<name>A0AB33JJJ8_9BACT</name>
<dbReference type="InterPro" id="IPR013249">
    <property type="entry name" value="RNA_pol_sigma70_r4_t2"/>
</dbReference>
<dbReference type="NCBIfam" id="TIGR02985">
    <property type="entry name" value="Sig70_bacteroi1"/>
    <property type="match status" value="1"/>
</dbReference>
<feature type="domain" description="RNA polymerase sigma factor 70 region 4 type 2" evidence="6">
    <location>
        <begin position="158"/>
        <end position="209"/>
    </location>
</feature>
<dbReference type="InterPro" id="IPR007627">
    <property type="entry name" value="RNA_pol_sigma70_r2"/>
</dbReference>
<evidence type="ECO:0000313" key="7">
    <source>
        <dbReference type="EMBL" id="BFO82411.1"/>
    </source>
</evidence>
<evidence type="ECO:0000256" key="2">
    <source>
        <dbReference type="ARBA" id="ARBA00023015"/>
    </source>
</evidence>